<gene>
    <name evidence="2" type="primary">pol_122</name>
    <name evidence="2" type="ORF">CEXT_693091</name>
</gene>
<reference evidence="2 3" key="1">
    <citation type="submission" date="2021-06" db="EMBL/GenBank/DDBJ databases">
        <title>Caerostris extrusa draft genome.</title>
        <authorList>
            <person name="Kono N."/>
            <person name="Arakawa K."/>
        </authorList>
    </citation>
    <scope>NUCLEOTIDE SEQUENCE [LARGE SCALE GENOMIC DNA]</scope>
</reference>
<accession>A0AAV4UZU8</accession>
<name>A0AAV4UZU8_CAEEX</name>
<dbReference type="AlphaFoldDB" id="A0AAV4UZU8"/>
<feature type="domain" description="Reverse transcriptase" evidence="1">
    <location>
        <begin position="3"/>
        <end position="66"/>
    </location>
</feature>
<evidence type="ECO:0000313" key="2">
    <source>
        <dbReference type="EMBL" id="GIY62989.1"/>
    </source>
</evidence>
<dbReference type="Pfam" id="PF00078">
    <property type="entry name" value="RVT_1"/>
    <property type="match status" value="1"/>
</dbReference>
<organism evidence="2 3">
    <name type="scientific">Caerostris extrusa</name>
    <name type="common">Bark spider</name>
    <name type="synonym">Caerostris bankana</name>
    <dbReference type="NCBI Taxonomy" id="172846"/>
    <lineage>
        <taxon>Eukaryota</taxon>
        <taxon>Metazoa</taxon>
        <taxon>Ecdysozoa</taxon>
        <taxon>Arthropoda</taxon>
        <taxon>Chelicerata</taxon>
        <taxon>Arachnida</taxon>
        <taxon>Araneae</taxon>
        <taxon>Araneomorphae</taxon>
        <taxon>Entelegynae</taxon>
        <taxon>Araneoidea</taxon>
        <taxon>Araneidae</taxon>
        <taxon>Caerostris</taxon>
    </lineage>
</organism>
<dbReference type="PANTHER" id="PTHR33064">
    <property type="entry name" value="POL PROTEIN"/>
    <property type="match status" value="1"/>
</dbReference>
<sequence length="112" mass="13041">MAKLLKDCETFVLPYSDDIAIYSEAWKDHIKDLSFVLDRINKVNLRLKSSKYTFAQKYVKHLGYIVGQGLRTCEGIKVQTIKDYPPPKTKTEVRAFLILKGYYKQYILLCSL</sequence>
<dbReference type="InterPro" id="IPR000477">
    <property type="entry name" value="RT_dom"/>
</dbReference>
<dbReference type="EMBL" id="BPLR01013689">
    <property type="protein sequence ID" value="GIY62989.1"/>
    <property type="molecule type" value="Genomic_DNA"/>
</dbReference>
<evidence type="ECO:0000313" key="3">
    <source>
        <dbReference type="Proteomes" id="UP001054945"/>
    </source>
</evidence>
<dbReference type="InterPro" id="IPR051320">
    <property type="entry name" value="Viral_Replic_Matur_Polypro"/>
</dbReference>
<dbReference type="SUPFAM" id="SSF56672">
    <property type="entry name" value="DNA/RNA polymerases"/>
    <property type="match status" value="1"/>
</dbReference>
<dbReference type="InterPro" id="IPR043128">
    <property type="entry name" value="Rev_trsase/Diguanyl_cyclase"/>
</dbReference>
<dbReference type="Proteomes" id="UP001054945">
    <property type="component" value="Unassembled WGS sequence"/>
</dbReference>
<dbReference type="InterPro" id="IPR043502">
    <property type="entry name" value="DNA/RNA_pol_sf"/>
</dbReference>
<comment type="caution">
    <text evidence="2">The sequence shown here is derived from an EMBL/GenBank/DDBJ whole genome shotgun (WGS) entry which is preliminary data.</text>
</comment>
<protein>
    <submittedName>
        <fullName evidence="2">Retrovirus-related Pol polyprotein from transposon 17.6</fullName>
    </submittedName>
</protein>
<dbReference type="PANTHER" id="PTHR33064:SF29">
    <property type="entry name" value="PEPTIDASE A2 DOMAIN-CONTAINING PROTEIN-RELATED"/>
    <property type="match status" value="1"/>
</dbReference>
<proteinExistence type="predicted"/>
<keyword evidence="3" id="KW-1185">Reference proteome</keyword>
<dbReference type="Gene3D" id="3.30.70.270">
    <property type="match status" value="2"/>
</dbReference>
<dbReference type="GO" id="GO:0071897">
    <property type="term" value="P:DNA biosynthetic process"/>
    <property type="evidence" value="ECO:0007669"/>
    <property type="project" value="UniProtKB-ARBA"/>
</dbReference>
<evidence type="ECO:0000259" key="1">
    <source>
        <dbReference type="Pfam" id="PF00078"/>
    </source>
</evidence>